<proteinExistence type="inferred from homology"/>
<feature type="transmembrane region" description="Helical" evidence="6">
    <location>
        <begin position="220"/>
        <end position="244"/>
    </location>
</feature>
<feature type="compositionally biased region" description="Basic and acidic residues" evidence="7">
    <location>
        <begin position="535"/>
        <end position="555"/>
    </location>
</feature>
<sequence>MGDYSRVSTNSKEHCNGTVAGNDPYPAEIDTAAPDDSSVKTHEGSRRNRCLCRCLFPDAPASEYKKTLKELCRLSWPLMLYLAASMLFSMTSIIFTGHLGKEQIVAASLGQSVIHVFWRAPMIGFASGADTLFTQTFGSTNKKRVGIMLQRFLVMSMLLAVCCWGILLNTEGLLLLFGQDPRIAKLSGAYGMIFIAATPADVVVVQLMKYLESQSIVRPLLIITIIMGVLNVLLHFITVSALQFGLPGAVGAQVITYYLGAFMISGYIYKRRLYKLTWPGWSWDCLQEWGTIVKLSIGGMGISTIEWWCFEAGFIIAGLYGITEVGAHAVLFNISSLTWCLANGVGIGGSILIGNSLGAKQPTTARITSCLTIIVTAILSMIFVAFYLPLKDVLGYIFTKDTDVVQLAASIVPIIAISEVFDSVNGAFFCILRGCGYQYVGAVVVLLGQSTGLVLGVALMFTYDKGLKGLWLGMMAALFIENVMCMVFISCFINWDKEVIKAQKRAAVLPTTSEVDCKNDAEMPLESMGDNVDEEAVKLPTTRDEDERTSIRDEEVQVCQNDCHSDGESNSRRHSEGEQSGFCQQEPENTQDAVEEAECGEEETRPNCSSDDEKQDEARPAEEEEPEIGVLTLDRLSFAQLILRRGLALFLCISFLLASVYVAVYVVPAVRPTFSESMNATANSTSEYITESLNNGTYIVGGLGTGALTVDLTEF</sequence>
<feature type="transmembrane region" description="Helical" evidence="6">
    <location>
        <begin position="305"/>
        <end position="323"/>
    </location>
</feature>
<comment type="subcellular location">
    <subcellularLocation>
        <location evidence="1">Membrane</location>
        <topology evidence="1">Multi-pass membrane protein</topology>
    </subcellularLocation>
</comment>
<name>A0A913ZBA9_PATMI</name>
<feature type="transmembrane region" description="Helical" evidence="6">
    <location>
        <begin position="365"/>
        <end position="388"/>
    </location>
</feature>
<dbReference type="OrthoDB" id="2126698at2759"/>
<keyword evidence="9" id="KW-1185">Reference proteome</keyword>
<feature type="transmembrane region" description="Helical" evidence="6">
    <location>
        <begin position="647"/>
        <end position="667"/>
    </location>
</feature>
<evidence type="ECO:0000256" key="3">
    <source>
        <dbReference type="ARBA" id="ARBA00022692"/>
    </source>
</evidence>
<feature type="transmembrane region" description="Helical" evidence="6">
    <location>
        <begin position="469"/>
        <end position="495"/>
    </location>
</feature>
<evidence type="ECO:0000256" key="1">
    <source>
        <dbReference type="ARBA" id="ARBA00004141"/>
    </source>
</evidence>
<accession>A0A913ZBA9</accession>
<evidence type="ECO:0000256" key="6">
    <source>
        <dbReference type="RuleBase" id="RU004914"/>
    </source>
</evidence>
<feature type="compositionally biased region" description="Polar residues" evidence="7">
    <location>
        <begin position="581"/>
        <end position="592"/>
    </location>
</feature>
<dbReference type="CDD" id="cd13132">
    <property type="entry name" value="MATE_eukaryotic"/>
    <property type="match status" value="1"/>
</dbReference>
<dbReference type="EnsemblMetazoa" id="XM_038192931.1">
    <property type="protein sequence ID" value="XP_038048859.1"/>
    <property type="gene ID" value="LOC119722684"/>
</dbReference>
<feature type="transmembrane region" description="Helical" evidence="6">
    <location>
        <begin position="187"/>
        <end position="208"/>
    </location>
</feature>
<dbReference type="InterPro" id="IPR002528">
    <property type="entry name" value="MATE_fam"/>
</dbReference>
<keyword evidence="4 6" id="KW-1133">Transmembrane helix</keyword>
<protein>
    <recommendedName>
        <fullName evidence="6">Multidrug and toxin extrusion protein</fullName>
    </recommendedName>
</protein>
<keyword evidence="3 6" id="KW-0812">Transmembrane</keyword>
<feature type="transmembrane region" description="Helical" evidence="6">
    <location>
        <begin position="329"/>
        <end position="353"/>
    </location>
</feature>
<dbReference type="InterPro" id="IPR045069">
    <property type="entry name" value="MATE_euk"/>
</dbReference>
<keyword evidence="5 6" id="KW-0472">Membrane</keyword>
<evidence type="ECO:0000313" key="9">
    <source>
        <dbReference type="Proteomes" id="UP000887568"/>
    </source>
</evidence>
<dbReference type="NCBIfam" id="TIGR00797">
    <property type="entry name" value="matE"/>
    <property type="match status" value="1"/>
</dbReference>
<dbReference type="GO" id="GO:0042910">
    <property type="term" value="F:xenobiotic transmembrane transporter activity"/>
    <property type="evidence" value="ECO:0007669"/>
    <property type="project" value="InterPro"/>
</dbReference>
<feature type="transmembrane region" description="Helical" evidence="6">
    <location>
        <begin position="116"/>
        <end position="133"/>
    </location>
</feature>
<dbReference type="OMA" id="VKFCLYQ"/>
<reference evidence="8" key="1">
    <citation type="submission" date="2022-11" db="UniProtKB">
        <authorList>
            <consortium name="EnsemblMetazoa"/>
        </authorList>
    </citation>
    <scope>IDENTIFICATION</scope>
</reference>
<feature type="transmembrane region" description="Helical" evidence="6">
    <location>
        <begin position="74"/>
        <end position="96"/>
    </location>
</feature>
<organism evidence="8 9">
    <name type="scientific">Patiria miniata</name>
    <name type="common">Bat star</name>
    <name type="synonym">Asterina miniata</name>
    <dbReference type="NCBI Taxonomy" id="46514"/>
    <lineage>
        <taxon>Eukaryota</taxon>
        <taxon>Metazoa</taxon>
        <taxon>Echinodermata</taxon>
        <taxon>Eleutherozoa</taxon>
        <taxon>Asterozoa</taxon>
        <taxon>Asteroidea</taxon>
        <taxon>Valvatacea</taxon>
        <taxon>Valvatida</taxon>
        <taxon>Asterinidae</taxon>
        <taxon>Patiria</taxon>
    </lineage>
</organism>
<dbReference type="GO" id="GO:0016020">
    <property type="term" value="C:membrane"/>
    <property type="evidence" value="ECO:0007669"/>
    <property type="project" value="UniProtKB-SubCell"/>
</dbReference>
<dbReference type="GeneID" id="119722684"/>
<dbReference type="GO" id="GO:0015297">
    <property type="term" value="F:antiporter activity"/>
    <property type="evidence" value="ECO:0007669"/>
    <property type="project" value="InterPro"/>
</dbReference>
<evidence type="ECO:0000256" key="4">
    <source>
        <dbReference type="ARBA" id="ARBA00022989"/>
    </source>
</evidence>
<feature type="region of interest" description="Disordered" evidence="7">
    <location>
        <begin position="1"/>
        <end position="42"/>
    </location>
</feature>
<feature type="transmembrane region" description="Helical" evidence="6">
    <location>
        <begin position="408"/>
        <end position="432"/>
    </location>
</feature>
<feature type="transmembrane region" description="Helical" evidence="6">
    <location>
        <begin position="250"/>
        <end position="269"/>
    </location>
</feature>
<evidence type="ECO:0000256" key="2">
    <source>
        <dbReference type="ARBA" id="ARBA00010199"/>
    </source>
</evidence>
<dbReference type="RefSeq" id="XP_038048859.1">
    <property type="nucleotide sequence ID" value="XM_038192931.1"/>
</dbReference>
<dbReference type="AlphaFoldDB" id="A0A913ZBA9"/>
<dbReference type="GO" id="GO:1990961">
    <property type="term" value="P:xenobiotic detoxification by transmembrane export across the plasma membrane"/>
    <property type="evidence" value="ECO:0007669"/>
    <property type="project" value="InterPro"/>
</dbReference>
<dbReference type="Proteomes" id="UP000887568">
    <property type="component" value="Unplaced"/>
</dbReference>
<comment type="similarity">
    <text evidence="2 6">Belongs to the multi antimicrobial extrusion (MATE) (TC 2.A.66.1) family.</text>
</comment>
<dbReference type="PANTHER" id="PTHR11206">
    <property type="entry name" value="MULTIDRUG RESISTANCE PROTEIN"/>
    <property type="match status" value="1"/>
</dbReference>
<dbReference type="Pfam" id="PF01554">
    <property type="entry name" value="MatE"/>
    <property type="match status" value="2"/>
</dbReference>
<feature type="compositionally biased region" description="Basic and acidic residues" evidence="7">
    <location>
        <begin position="563"/>
        <end position="577"/>
    </location>
</feature>
<feature type="region of interest" description="Disordered" evidence="7">
    <location>
        <begin position="520"/>
        <end position="626"/>
    </location>
</feature>
<feature type="transmembrane region" description="Helical" evidence="6">
    <location>
        <begin position="145"/>
        <end position="167"/>
    </location>
</feature>
<feature type="compositionally biased region" description="Polar residues" evidence="7">
    <location>
        <begin position="1"/>
        <end position="10"/>
    </location>
</feature>
<feature type="transmembrane region" description="Helical" evidence="6">
    <location>
        <begin position="439"/>
        <end position="463"/>
    </location>
</feature>
<evidence type="ECO:0000256" key="5">
    <source>
        <dbReference type="ARBA" id="ARBA00023136"/>
    </source>
</evidence>
<evidence type="ECO:0000256" key="7">
    <source>
        <dbReference type="SAM" id="MobiDB-lite"/>
    </source>
</evidence>
<evidence type="ECO:0000313" key="8">
    <source>
        <dbReference type="EnsemblMetazoa" id="XP_038048859.1"/>
    </source>
</evidence>